<sequence>MASVRQACRPRHQVLTLKCYPQYQKGVVEVKPNPSELSYLLYYLSTRRSKLTKVGAFLTKRVSKDVWRRRLGNVQVALHILTALIEKMSPRPPHLRGFCPDRD</sequence>
<dbReference type="InterPro" id="IPR049150">
    <property type="entry name" value="EFR3_HEAT-like_rpt"/>
</dbReference>
<evidence type="ECO:0000256" key="1">
    <source>
        <dbReference type="ARBA" id="ARBA00010216"/>
    </source>
</evidence>
<dbReference type="GO" id="GO:0005886">
    <property type="term" value="C:plasma membrane"/>
    <property type="evidence" value="ECO:0007669"/>
    <property type="project" value="TreeGrafter"/>
</dbReference>
<reference evidence="2 3" key="1">
    <citation type="journal article" date="2023" name="IMA Fungus">
        <title>Comparative genomic study of the Penicillium genus elucidates a diverse pangenome and 15 lateral gene transfer events.</title>
        <authorList>
            <person name="Petersen C."/>
            <person name="Sorensen T."/>
            <person name="Nielsen M.R."/>
            <person name="Sondergaard T.E."/>
            <person name="Sorensen J.L."/>
            <person name="Fitzpatrick D.A."/>
            <person name="Frisvad J.C."/>
            <person name="Nielsen K.L."/>
        </authorList>
    </citation>
    <scope>NUCLEOTIDE SEQUENCE [LARGE SCALE GENOMIC DNA]</scope>
    <source>
        <strain evidence="2 3">IBT 29057</strain>
    </source>
</reference>
<keyword evidence="3" id="KW-1185">Reference proteome</keyword>
<comment type="similarity">
    <text evidence="1">Belongs to the EFR3 family.</text>
</comment>
<dbReference type="PANTHER" id="PTHR47766">
    <property type="entry name" value="PROTEIN EFR3"/>
    <property type="match status" value="1"/>
</dbReference>
<accession>A0AAD6DD35</accession>
<dbReference type="AlphaFoldDB" id="A0AAD6DD35"/>
<comment type="caution">
    <text evidence="2">The sequence shown here is derived from an EMBL/GenBank/DDBJ whole genome shotgun (WGS) entry which is preliminary data.</text>
</comment>
<evidence type="ECO:0000313" key="3">
    <source>
        <dbReference type="Proteomes" id="UP001216150"/>
    </source>
</evidence>
<protein>
    <submittedName>
        <fullName evidence="2">Protein efr3</fullName>
    </submittedName>
</protein>
<dbReference type="PANTHER" id="PTHR47766:SF1">
    <property type="entry name" value="PROTEIN EFR3"/>
    <property type="match status" value="1"/>
</dbReference>
<evidence type="ECO:0000313" key="2">
    <source>
        <dbReference type="EMBL" id="KAJ5572460.1"/>
    </source>
</evidence>
<dbReference type="Pfam" id="PF21072">
    <property type="entry name" value="EFR3"/>
    <property type="match status" value="1"/>
</dbReference>
<dbReference type="EMBL" id="JAQJAC010000009">
    <property type="protein sequence ID" value="KAJ5572460.1"/>
    <property type="molecule type" value="Genomic_DNA"/>
</dbReference>
<gene>
    <name evidence="2" type="ORF">N7450_009444</name>
</gene>
<dbReference type="Proteomes" id="UP001216150">
    <property type="component" value="Unassembled WGS sequence"/>
</dbReference>
<proteinExistence type="inferred from homology"/>
<dbReference type="GO" id="GO:0072659">
    <property type="term" value="P:protein localization to plasma membrane"/>
    <property type="evidence" value="ECO:0007669"/>
    <property type="project" value="InterPro"/>
</dbReference>
<name>A0AAD6DD35_9EURO</name>
<dbReference type="InterPro" id="IPR039786">
    <property type="entry name" value="EFR3"/>
</dbReference>
<organism evidence="2 3">
    <name type="scientific">Penicillium hetheringtonii</name>
    <dbReference type="NCBI Taxonomy" id="911720"/>
    <lineage>
        <taxon>Eukaryota</taxon>
        <taxon>Fungi</taxon>
        <taxon>Dikarya</taxon>
        <taxon>Ascomycota</taxon>
        <taxon>Pezizomycotina</taxon>
        <taxon>Eurotiomycetes</taxon>
        <taxon>Eurotiomycetidae</taxon>
        <taxon>Eurotiales</taxon>
        <taxon>Aspergillaceae</taxon>
        <taxon>Penicillium</taxon>
    </lineage>
</organism>